<keyword evidence="3" id="KW-1185">Reference proteome</keyword>
<evidence type="ECO:0000313" key="3">
    <source>
        <dbReference type="Proteomes" id="UP000269692"/>
    </source>
</evidence>
<dbReference type="RefSeq" id="WP_121623067.1">
    <property type="nucleotide sequence ID" value="NZ_JACIIW010000002.1"/>
</dbReference>
<evidence type="ECO:0000313" key="2">
    <source>
        <dbReference type="EMBL" id="RLP79051.1"/>
    </source>
</evidence>
<evidence type="ECO:0000256" key="1">
    <source>
        <dbReference type="SAM" id="SignalP"/>
    </source>
</evidence>
<proteinExistence type="predicted"/>
<accession>A0A3L7AHC1</accession>
<feature type="chain" id="PRO_5018040226" evidence="1">
    <location>
        <begin position="25"/>
        <end position="152"/>
    </location>
</feature>
<dbReference type="OrthoDB" id="7870871at2"/>
<organism evidence="2 3">
    <name type="scientific">Xanthobacter tagetidis</name>
    <dbReference type="NCBI Taxonomy" id="60216"/>
    <lineage>
        <taxon>Bacteria</taxon>
        <taxon>Pseudomonadati</taxon>
        <taxon>Pseudomonadota</taxon>
        <taxon>Alphaproteobacteria</taxon>
        <taxon>Hyphomicrobiales</taxon>
        <taxon>Xanthobacteraceae</taxon>
        <taxon>Xanthobacter</taxon>
    </lineage>
</organism>
<protein>
    <submittedName>
        <fullName evidence="2">Uncharacterized protein</fullName>
    </submittedName>
</protein>
<dbReference type="AlphaFoldDB" id="A0A3L7AHC1"/>
<reference evidence="2 3" key="1">
    <citation type="submission" date="2018-10" db="EMBL/GenBank/DDBJ databases">
        <title>Xanthobacter tagetidis genome sequencing and assembly.</title>
        <authorList>
            <person name="Maclea K.S."/>
            <person name="Goen A.E."/>
            <person name="Fatima S.A."/>
        </authorList>
    </citation>
    <scope>NUCLEOTIDE SEQUENCE [LARGE SCALE GENOMIC DNA]</scope>
    <source>
        <strain evidence="2 3">ATCC 700314</strain>
    </source>
</reference>
<dbReference type="EMBL" id="RCTF01000006">
    <property type="protein sequence ID" value="RLP79051.1"/>
    <property type="molecule type" value="Genomic_DNA"/>
</dbReference>
<comment type="caution">
    <text evidence="2">The sequence shown here is derived from an EMBL/GenBank/DDBJ whole genome shotgun (WGS) entry which is preliminary data.</text>
</comment>
<keyword evidence="1" id="KW-0732">Signal</keyword>
<gene>
    <name evidence="2" type="ORF">D9R14_09415</name>
</gene>
<sequence>MIRHRLTLLIAGAMLAVPAGLAAAQTGAGRQGLPTVAPETAVGDGPRFAFAPVEGGTLKLDTRTGLVSICAKGPAGFACEAVPDSRDAYEAEIARLQQEIAALKAGRPGAAPTPAPGDPSELDAALDYAERMYSRLKSFIDRLRTNEGQEPL</sequence>
<feature type="signal peptide" evidence="1">
    <location>
        <begin position="1"/>
        <end position="24"/>
    </location>
</feature>
<dbReference type="Proteomes" id="UP000269692">
    <property type="component" value="Unassembled WGS sequence"/>
</dbReference>
<name>A0A3L7AHC1_9HYPH</name>